<dbReference type="PANTHER" id="PTHR43607:SF1">
    <property type="entry name" value="H(+)-TRANSPORTING TWO-SECTOR ATPASE"/>
    <property type="match status" value="1"/>
</dbReference>
<dbReference type="InterPro" id="IPR031686">
    <property type="entry name" value="ATP-synth_a_Xtn"/>
</dbReference>
<accession>A0A0P9CMA8</accession>
<evidence type="ECO:0000256" key="9">
    <source>
        <dbReference type="ARBA" id="ARBA00023136"/>
    </source>
</evidence>
<dbReference type="GO" id="GO:0046961">
    <property type="term" value="F:proton-transporting ATPase activity, rotational mechanism"/>
    <property type="evidence" value="ECO:0007669"/>
    <property type="project" value="InterPro"/>
</dbReference>
<evidence type="ECO:0000259" key="13">
    <source>
        <dbReference type="Pfam" id="PF02874"/>
    </source>
</evidence>
<keyword evidence="10 11" id="KW-0066">ATP synthesis</keyword>
<keyword evidence="4 11" id="KW-0547">Nucleotide-binding</keyword>
<dbReference type="GO" id="GO:0046933">
    <property type="term" value="F:proton-transporting ATP synthase activity, rotational mechanism"/>
    <property type="evidence" value="ECO:0007669"/>
    <property type="project" value="UniProtKB-UniRule"/>
</dbReference>
<comment type="subunit">
    <text evidence="11">Has multiple subunits with at least A(3), B(3), C, D, E, F, H, I and proteolipid K(x).</text>
</comment>
<keyword evidence="6 11" id="KW-0067">ATP-binding</keyword>
<dbReference type="InterPro" id="IPR036121">
    <property type="entry name" value="ATPase_F1/V1/A1_a/bsu_N_sf"/>
</dbReference>
<evidence type="ECO:0000256" key="1">
    <source>
        <dbReference type="ARBA" id="ARBA00008936"/>
    </source>
</evidence>
<comment type="subcellular location">
    <subcellularLocation>
        <location evidence="11">Cell membrane</location>
        <topology evidence="11">Peripheral membrane protein</topology>
    </subcellularLocation>
</comment>
<evidence type="ECO:0000256" key="10">
    <source>
        <dbReference type="ARBA" id="ARBA00023310"/>
    </source>
</evidence>
<dbReference type="EC" id="7.1.2.2" evidence="11"/>
<dbReference type="GO" id="GO:0005886">
    <property type="term" value="C:plasma membrane"/>
    <property type="evidence" value="ECO:0007669"/>
    <property type="project" value="UniProtKB-SubCell"/>
</dbReference>
<reference evidence="16 17" key="1">
    <citation type="submission" date="2015-09" db="EMBL/GenBank/DDBJ databases">
        <title>Draft genome sequence of Acidiplasma aeolicum DSM 18409.</title>
        <authorList>
            <person name="Hemp J."/>
        </authorList>
    </citation>
    <scope>NUCLEOTIDE SEQUENCE [LARGE SCALE GENOMIC DNA]</scope>
    <source>
        <strain evidence="16 17">V</strain>
    </source>
</reference>
<name>A0A0P9CMA8_9ARCH</name>
<dbReference type="Pfam" id="PF02874">
    <property type="entry name" value="ATP-synt_ab_N"/>
    <property type="match status" value="1"/>
</dbReference>
<comment type="function">
    <text evidence="11">Component of the A-type ATP synthase that produces ATP from ADP in the presence of a proton gradient across the membrane. The A chain is the catalytic subunit.</text>
</comment>
<dbReference type="NCBIfam" id="NF003220">
    <property type="entry name" value="PRK04192.1"/>
    <property type="match status" value="1"/>
</dbReference>
<comment type="caution">
    <text evidence="16">The sequence shown here is derived from an EMBL/GenBank/DDBJ whole genome shotgun (WGS) entry which is preliminary data.</text>
</comment>
<evidence type="ECO:0000259" key="14">
    <source>
        <dbReference type="Pfam" id="PF16886"/>
    </source>
</evidence>
<dbReference type="FunFam" id="2.40.50.100:FF:000008">
    <property type="entry name" value="V-type proton ATPase catalytic subunit A"/>
    <property type="match status" value="1"/>
</dbReference>
<dbReference type="CDD" id="cd01134">
    <property type="entry name" value="V_A-ATPase_A"/>
    <property type="match status" value="1"/>
</dbReference>
<dbReference type="SUPFAM" id="SSF52540">
    <property type="entry name" value="P-loop containing nucleoside triphosphate hydrolases"/>
    <property type="match status" value="1"/>
</dbReference>
<evidence type="ECO:0000259" key="12">
    <source>
        <dbReference type="Pfam" id="PF00006"/>
    </source>
</evidence>
<dbReference type="Gene3D" id="2.40.50.100">
    <property type="match status" value="1"/>
</dbReference>
<evidence type="ECO:0000256" key="2">
    <source>
        <dbReference type="ARBA" id="ARBA00022448"/>
    </source>
</evidence>
<keyword evidence="2 11" id="KW-0813">Transport</keyword>
<feature type="binding site" evidence="11">
    <location>
        <begin position="231"/>
        <end position="238"/>
    </location>
    <ligand>
        <name>ATP</name>
        <dbReference type="ChEBI" id="CHEBI:30616"/>
    </ligand>
</feature>
<evidence type="ECO:0000256" key="3">
    <source>
        <dbReference type="ARBA" id="ARBA00022475"/>
    </source>
</evidence>
<dbReference type="HAMAP" id="MF_00309">
    <property type="entry name" value="ATP_synth_A_arch"/>
    <property type="match status" value="1"/>
</dbReference>
<dbReference type="AlphaFoldDB" id="A0A0P9CMA8"/>
<feature type="domain" description="ATPase F1/V1/A1 complex alpha/beta subunit nucleotide-binding" evidence="12">
    <location>
        <begin position="211"/>
        <end position="434"/>
    </location>
</feature>
<dbReference type="InterPro" id="IPR020003">
    <property type="entry name" value="ATPase_a/bsu_AS"/>
</dbReference>
<dbReference type="InterPro" id="IPR000194">
    <property type="entry name" value="ATPase_F1/V1/A1_a/bsu_nucl-bd"/>
</dbReference>
<feature type="domain" description="ATP synthase A/B type C-terminal" evidence="15">
    <location>
        <begin position="442"/>
        <end position="541"/>
    </location>
</feature>
<feature type="domain" description="ATPsynthase alpha/beta subunit barrel-sandwich" evidence="14">
    <location>
        <begin position="109"/>
        <end position="193"/>
    </location>
</feature>
<evidence type="ECO:0000313" key="17">
    <source>
        <dbReference type="Proteomes" id="UP000050515"/>
    </source>
</evidence>
<dbReference type="InterPro" id="IPR055190">
    <property type="entry name" value="ATP-synt_VA_C"/>
</dbReference>
<dbReference type="PANTHER" id="PTHR43607">
    <property type="entry name" value="V-TYPE PROTON ATPASE CATALYTIC SUBUNIT A"/>
    <property type="match status" value="1"/>
</dbReference>
<dbReference type="Gene3D" id="2.40.30.20">
    <property type="match status" value="1"/>
</dbReference>
<keyword evidence="9 11" id="KW-0472">Membrane</keyword>
<evidence type="ECO:0000259" key="15">
    <source>
        <dbReference type="Pfam" id="PF22919"/>
    </source>
</evidence>
<dbReference type="InterPro" id="IPR024034">
    <property type="entry name" value="ATPase_F1/V1_b/a_C"/>
</dbReference>
<dbReference type="InterPro" id="IPR027417">
    <property type="entry name" value="P-loop_NTPase"/>
</dbReference>
<dbReference type="Pfam" id="PF00006">
    <property type="entry name" value="ATP-synt_ab"/>
    <property type="match status" value="1"/>
</dbReference>
<evidence type="ECO:0000256" key="4">
    <source>
        <dbReference type="ARBA" id="ARBA00022741"/>
    </source>
</evidence>
<dbReference type="CDD" id="cd18119">
    <property type="entry name" value="ATP-synt_V_A-type_alpha_N"/>
    <property type="match status" value="1"/>
</dbReference>
<keyword evidence="7 11" id="KW-1278">Translocase</keyword>
<dbReference type="Gene3D" id="3.40.50.300">
    <property type="entry name" value="P-loop containing nucleotide triphosphate hydrolases"/>
    <property type="match status" value="1"/>
</dbReference>
<feature type="domain" description="ATPase F1/V1/A1 complex alpha/beta subunit N-terminal" evidence="13">
    <location>
        <begin position="7"/>
        <end position="68"/>
    </location>
</feature>
<evidence type="ECO:0000313" key="16">
    <source>
        <dbReference type="EMBL" id="KPV46672.1"/>
    </source>
</evidence>
<gene>
    <name evidence="11" type="primary">atpA</name>
    <name evidence="16" type="ORF">SE19_04480</name>
</gene>
<evidence type="ECO:0000256" key="8">
    <source>
        <dbReference type="ARBA" id="ARBA00023065"/>
    </source>
</evidence>
<dbReference type="Gene3D" id="1.10.1140.10">
    <property type="entry name" value="Bovine Mitochondrial F1-atpase, Atp Synthase Beta Chain, Chain D, domain 3"/>
    <property type="match status" value="1"/>
</dbReference>
<dbReference type="FunFam" id="2.40.30.20:FF:000002">
    <property type="entry name" value="V-type proton ATPase catalytic subunit A"/>
    <property type="match status" value="1"/>
</dbReference>
<evidence type="ECO:0000256" key="5">
    <source>
        <dbReference type="ARBA" id="ARBA00022781"/>
    </source>
</evidence>
<dbReference type="GO" id="GO:0005524">
    <property type="term" value="F:ATP binding"/>
    <property type="evidence" value="ECO:0007669"/>
    <property type="project" value="UniProtKB-UniRule"/>
</dbReference>
<dbReference type="SUPFAM" id="SSF50615">
    <property type="entry name" value="N-terminal domain of alpha and beta subunits of F1 ATP synthase"/>
    <property type="match status" value="1"/>
</dbReference>
<dbReference type="InterPro" id="IPR004100">
    <property type="entry name" value="ATPase_F1/V1/A1_a/bsu_N"/>
</dbReference>
<dbReference type="Pfam" id="PF16886">
    <property type="entry name" value="ATP-synt_ab_Xtn"/>
    <property type="match status" value="1"/>
</dbReference>
<dbReference type="PATRIC" id="fig|507754.4.peg.536"/>
<keyword evidence="3 11" id="KW-1003">Cell membrane</keyword>
<protein>
    <recommendedName>
        <fullName evidence="11">A-type ATP synthase subunit A</fullName>
        <ecNumber evidence="11">7.1.2.2</ecNumber>
    </recommendedName>
</protein>
<evidence type="ECO:0000256" key="7">
    <source>
        <dbReference type="ARBA" id="ARBA00022967"/>
    </source>
</evidence>
<comment type="catalytic activity">
    <reaction evidence="11">
        <text>ATP + H2O + 4 H(+)(in) = ADP + phosphate + 5 H(+)(out)</text>
        <dbReference type="Rhea" id="RHEA:57720"/>
        <dbReference type="ChEBI" id="CHEBI:15377"/>
        <dbReference type="ChEBI" id="CHEBI:15378"/>
        <dbReference type="ChEBI" id="CHEBI:30616"/>
        <dbReference type="ChEBI" id="CHEBI:43474"/>
        <dbReference type="ChEBI" id="CHEBI:456216"/>
        <dbReference type="EC" id="7.1.2.2"/>
    </reaction>
</comment>
<dbReference type="CDD" id="cd18111">
    <property type="entry name" value="ATP-synt_V_A-type_alpha_C"/>
    <property type="match status" value="1"/>
</dbReference>
<dbReference type="InterPro" id="IPR023366">
    <property type="entry name" value="ATP_synth_asu-like_sf"/>
</dbReference>
<sequence>MENKGVIYSVSGPVVVATDVNGKMFDVVRVGNLGLVGEIIKIVDNKSTIQVYEDTSGLKPGEPVYSTGKPLSVELGPGLLKSIYDGIQRPLDVIKSETGDFIVRGASAPPLDENKEWDFKPILKEGDEVNQGYIIGEVQETELIVHKIMVPEGVKGIIKEIKEGKFKVSDTVCIIENEKNDYEIKLKQIWPVRKARRVFLKFAPEIPLITGQRVIDSFFPVAKGGTVAVPGPFGSGKTVIQHQLSKWSDADITVYVGCGERGNEMTEILTTFPELQDPKSGKPLMEKTILIANTSNMPVAAREASIYTGVTIAEYYRDMGYDVALMADSTSRWAEALREISGRLEEMPGEEGYPAYLGRRISEFYERSGNAQIIPEDDRVGSVTLIGAVSPPGGDLSDPVVQNTLRVTRVFWALDASLASRRHFPSINWLNSYSLYLDSLSGWFKNNVDPKWMEVHSLMMSTLQKEAELQEIVQLVGYDSLPEKQKNILDIARVIREDFLQQNAFDDIDTYCSIKKQYEMLMIIKTLNDYQEKAIDSGRKVSQTSALPVRAKISRMKEVKEEDFEKFYNDIIKEIADEYGTIIEGVQNV</sequence>
<evidence type="ECO:0000256" key="6">
    <source>
        <dbReference type="ARBA" id="ARBA00022840"/>
    </source>
</evidence>
<dbReference type="Proteomes" id="UP000050515">
    <property type="component" value="Unassembled WGS sequence"/>
</dbReference>
<dbReference type="SUPFAM" id="SSF47917">
    <property type="entry name" value="C-terminal domain of alpha and beta subunits of F1 ATP synthase"/>
    <property type="match status" value="1"/>
</dbReference>
<keyword evidence="5 11" id="KW-0375">Hydrogen ion transport</keyword>
<evidence type="ECO:0000256" key="11">
    <source>
        <dbReference type="HAMAP-Rule" id="MF_00309"/>
    </source>
</evidence>
<dbReference type="InterPro" id="IPR022878">
    <property type="entry name" value="V-ATPase_asu"/>
</dbReference>
<dbReference type="GO" id="GO:0042777">
    <property type="term" value="P:proton motive force-driven plasma membrane ATP synthesis"/>
    <property type="evidence" value="ECO:0007669"/>
    <property type="project" value="UniProtKB-UniRule"/>
</dbReference>
<keyword evidence="8 11" id="KW-0406">Ion transport</keyword>
<proteinExistence type="inferred from homology"/>
<comment type="similarity">
    <text evidence="1 11">Belongs to the ATPase alpha/beta chains family.</text>
</comment>
<dbReference type="RefSeq" id="WP_054964147.1">
    <property type="nucleotide sequence ID" value="NZ_JBBYJF010000001.1"/>
</dbReference>
<dbReference type="PROSITE" id="PS00152">
    <property type="entry name" value="ATPASE_ALPHA_BETA"/>
    <property type="match status" value="1"/>
</dbReference>
<organism evidence="16 17">
    <name type="scientific">Acidiplasma aeolicum</name>
    <dbReference type="NCBI Taxonomy" id="507754"/>
    <lineage>
        <taxon>Archaea</taxon>
        <taxon>Methanobacteriati</taxon>
        <taxon>Thermoplasmatota</taxon>
        <taxon>Thermoplasmata</taxon>
        <taxon>Thermoplasmatales</taxon>
        <taxon>Ferroplasmaceae</taxon>
        <taxon>Acidiplasma</taxon>
    </lineage>
</organism>
<dbReference type="Pfam" id="PF22919">
    <property type="entry name" value="ATP-synt_VA_C"/>
    <property type="match status" value="1"/>
</dbReference>
<dbReference type="EMBL" id="LJCQ01000199">
    <property type="protein sequence ID" value="KPV46672.1"/>
    <property type="molecule type" value="Genomic_DNA"/>
</dbReference>